<name>A0A2P2C6C7_9ZZZZ</name>
<accession>A0A2P2C6C7</accession>
<protein>
    <submittedName>
        <fullName evidence="1">Uncharacterized protein</fullName>
    </submittedName>
</protein>
<gene>
    <name evidence="1" type="ORF">NOCA2420080</name>
</gene>
<evidence type="ECO:0000313" key="1">
    <source>
        <dbReference type="EMBL" id="CUR57564.1"/>
    </source>
</evidence>
<dbReference type="AlphaFoldDB" id="A0A2P2C6C7"/>
<dbReference type="EMBL" id="CZKA01000037">
    <property type="protein sequence ID" value="CUR57564.1"/>
    <property type="molecule type" value="Genomic_DNA"/>
</dbReference>
<proteinExistence type="predicted"/>
<sequence>MSSAVSPVWVGIVDDASIFPPGNVGFHDALSAHHARDDDGFVGSFVLTDTELPLARGARARLSVVLTGGAGQVAGPLGLGRRLGLQIAGVEIALRDPDDLPGNARRVVAALDAARDEGVLDDDLTVSVELPQISPTPGWLAAADVVAESELRLKFRTGGLEAHLFPSPTVLAEWIEAALDRETPFKCTAGLHHAVAHTDPETGFAHHGFLNVLLAARASLDGDDVVGVLAERDAEALTTRFRDLGVDTMARTRTWFTSFGSCSVSEPRDDLAALGLL</sequence>
<reference evidence="1" key="1">
    <citation type="submission" date="2015-08" db="EMBL/GenBank/DDBJ databases">
        <authorList>
            <person name="Babu N.S."/>
            <person name="Beckwith C.J."/>
            <person name="Beseler K.G."/>
            <person name="Brison A."/>
            <person name="Carone J.V."/>
            <person name="Caskin T.P."/>
            <person name="Diamond M."/>
            <person name="Durham M.E."/>
            <person name="Foxe J.M."/>
            <person name="Go M."/>
            <person name="Henderson B.A."/>
            <person name="Jones I.B."/>
            <person name="McGettigan J.A."/>
            <person name="Micheletti S.J."/>
            <person name="Nasrallah M.E."/>
            <person name="Ortiz D."/>
            <person name="Piller C.R."/>
            <person name="Privatt S.R."/>
            <person name="Schneider S.L."/>
            <person name="Sharp S."/>
            <person name="Smith T.C."/>
            <person name="Stanton J.D."/>
            <person name="Ullery H.E."/>
            <person name="Wilson R.J."/>
            <person name="Serrano M.G."/>
            <person name="Buck G."/>
            <person name="Lee V."/>
            <person name="Wang Y."/>
            <person name="Carvalho R."/>
            <person name="Voegtly L."/>
            <person name="Shi R."/>
            <person name="Duckworth R."/>
            <person name="Johnson A."/>
            <person name="Loviza R."/>
            <person name="Walstead R."/>
            <person name="Shah Z."/>
            <person name="Kiflezghi M."/>
            <person name="Wade K."/>
            <person name="Ball S.L."/>
            <person name="Bradley K.W."/>
            <person name="Asai D.J."/>
            <person name="Bowman C.A."/>
            <person name="Russell D.A."/>
            <person name="Pope W.H."/>
            <person name="Jacobs-Sera D."/>
            <person name="Hendrix R.W."/>
            <person name="Hatfull G.F."/>
        </authorList>
    </citation>
    <scope>NUCLEOTIDE SEQUENCE</scope>
</reference>
<organism evidence="1">
    <name type="scientific">metagenome</name>
    <dbReference type="NCBI Taxonomy" id="256318"/>
    <lineage>
        <taxon>unclassified sequences</taxon>
        <taxon>metagenomes</taxon>
    </lineage>
</organism>